<evidence type="ECO:0000313" key="1">
    <source>
        <dbReference type="EMBL" id="ENW98263.1"/>
    </source>
</evidence>
<protein>
    <submittedName>
        <fullName evidence="1">Uncharacterized protein</fullName>
    </submittedName>
</protein>
<accession>N9LPU4</accession>
<comment type="caution">
    <text evidence="1">The sequence shown here is derived from an EMBL/GenBank/DDBJ whole genome shotgun (WGS) entry which is preliminary data.</text>
</comment>
<dbReference type="EMBL" id="APRP01000033">
    <property type="protein sequence ID" value="ENW98263.1"/>
    <property type="molecule type" value="Genomic_DNA"/>
</dbReference>
<dbReference type="AlphaFoldDB" id="N9LPU4"/>
<name>N9LPU4_9GAMM</name>
<dbReference type="RefSeq" id="WP_005219017.1">
    <property type="nucleotide sequence ID" value="NZ_KB850089.1"/>
</dbReference>
<proteinExistence type="predicted"/>
<dbReference type="PATRIC" id="fig|1217705.3.peg.3122"/>
<evidence type="ECO:0000313" key="2">
    <source>
        <dbReference type="Proteomes" id="UP000013248"/>
    </source>
</evidence>
<dbReference type="Proteomes" id="UP000013248">
    <property type="component" value="Unassembled WGS sequence"/>
</dbReference>
<gene>
    <name evidence="1" type="ORF">F900_03215</name>
</gene>
<organism evidence="1 2">
    <name type="scientific">Acinetobacter modestus</name>
    <dbReference type="NCBI Taxonomy" id="1776740"/>
    <lineage>
        <taxon>Bacteria</taxon>
        <taxon>Pseudomonadati</taxon>
        <taxon>Pseudomonadota</taxon>
        <taxon>Gammaproteobacteria</taxon>
        <taxon>Moraxellales</taxon>
        <taxon>Moraxellaceae</taxon>
        <taxon>Acinetobacter</taxon>
    </lineage>
</organism>
<sequence length="315" mass="36271">MNSYLKDSTIFFKEVSKGIKDNITDSELIQLSLNLALGCERLLKGILYNINPTYILINPDFRNSIQTIYSESLIPEAKGSKELEKSPNADVITFSNSLLRAQLVSKTVYDHKNVLFLISNARDIIAHCELNLLNKEKMREIIKRDFYTMMKAFSEELNIKHSHFFNGKNIKLSEISRSLQTDLDKKIALLLEEHEEKWKILKGNLGFIQDKTKVTESILMTENKEKHSCPACKNNALIYLKPIKELDLNTLKEIIIGYQVKKLKCQYCKLEIIDPSILDKLGINDREIHFNSACYYCGMTIKSGEVCNYCKKIEV</sequence>
<reference evidence="1 2" key="1">
    <citation type="submission" date="2013-02" db="EMBL/GenBank/DDBJ databases">
        <title>The Genome Sequence of Acinetobacter sp. ANC 3862.</title>
        <authorList>
            <consortium name="The Broad Institute Genome Sequencing Platform"/>
            <consortium name="The Broad Institute Genome Sequencing Center for Infectious Disease"/>
            <person name="Cerqueira G."/>
            <person name="Feldgarden M."/>
            <person name="Courvalin P."/>
            <person name="Perichon B."/>
            <person name="Grillot-Courvalin C."/>
            <person name="Clermont D."/>
            <person name="Rocha E."/>
            <person name="Yoon E.-J."/>
            <person name="Nemec A."/>
            <person name="Walker B."/>
            <person name="Young S.K."/>
            <person name="Zeng Q."/>
            <person name="Gargeya S."/>
            <person name="Fitzgerald M."/>
            <person name="Haas B."/>
            <person name="Abouelleil A."/>
            <person name="Alvarado L."/>
            <person name="Arachchi H.M."/>
            <person name="Berlin A.M."/>
            <person name="Chapman S.B."/>
            <person name="Dewar J."/>
            <person name="Goldberg J."/>
            <person name="Griggs A."/>
            <person name="Gujja S."/>
            <person name="Hansen M."/>
            <person name="Howarth C."/>
            <person name="Imamovic A."/>
            <person name="Larimer J."/>
            <person name="McCowan C."/>
            <person name="Murphy C."/>
            <person name="Neiman D."/>
            <person name="Pearson M."/>
            <person name="Priest M."/>
            <person name="Roberts A."/>
            <person name="Saif S."/>
            <person name="Shea T."/>
            <person name="Sisk P."/>
            <person name="Sykes S."/>
            <person name="Wortman J."/>
            <person name="Nusbaum C."/>
            <person name="Birren B."/>
        </authorList>
    </citation>
    <scope>NUCLEOTIDE SEQUENCE [LARGE SCALE GENOMIC DNA]</scope>
    <source>
        <strain evidence="1 2">ANC 3862</strain>
    </source>
</reference>
<dbReference type="HOGENOM" id="CLU_881735_0_0_6"/>